<organism evidence="1 2">
    <name type="scientific">Phakopsora pachyrhizi</name>
    <name type="common">Asian soybean rust disease fungus</name>
    <dbReference type="NCBI Taxonomy" id="170000"/>
    <lineage>
        <taxon>Eukaryota</taxon>
        <taxon>Fungi</taxon>
        <taxon>Dikarya</taxon>
        <taxon>Basidiomycota</taxon>
        <taxon>Pucciniomycotina</taxon>
        <taxon>Pucciniomycetes</taxon>
        <taxon>Pucciniales</taxon>
        <taxon>Phakopsoraceae</taxon>
        <taxon>Phakopsora</taxon>
    </lineage>
</organism>
<dbReference type="Proteomes" id="UP001153365">
    <property type="component" value="Unassembled WGS sequence"/>
</dbReference>
<dbReference type="AlphaFoldDB" id="A0AAV0APT7"/>
<reference evidence="1" key="1">
    <citation type="submission" date="2022-06" db="EMBL/GenBank/DDBJ databases">
        <authorList>
            <consortium name="SYNGENTA / RWTH Aachen University"/>
        </authorList>
    </citation>
    <scope>NUCLEOTIDE SEQUENCE</scope>
</reference>
<protein>
    <submittedName>
        <fullName evidence="1">Expressed protein</fullName>
    </submittedName>
</protein>
<gene>
    <name evidence="1" type="ORF">PPACK8108_LOCUS4934</name>
</gene>
<evidence type="ECO:0000313" key="2">
    <source>
        <dbReference type="Proteomes" id="UP001153365"/>
    </source>
</evidence>
<accession>A0AAV0APT7</accession>
<dbReference type="EMBL" id="CALTRL010000957">
    <property type="protein sequence ID" value="CAH7670223.1"/>
    <property type="molecule type" value="Genomic_DNA"/>
</dbReference>
<sequence length="428" mass="48316">MPELPFEITKMIFEALEAILRDEASASTNQISWHSPGSALEIQIAQQSKFVSTLDYHLRLVACVSKFWYEATDNWRNLLSPSLTRLQPFPNISSSLSKLKIISTGFTNDQALIRSIKHMSDTLISLSLRKLDKNPTVEDWNSISYLNALQILIIHESLLVPSKALHGILDNCLNLKTLELLGFKDFFESSQSTALSSKFSQRRGARLTELTVHWLLPWPARRTCGLLQQILARSSNTLENFTLVFENKMVRDGVVETILPEYSLRDLLSACQSLQTCRISTPDNAICSPFLDQLLLDLSSLKSLQVKGIPFTPELFSSLSTCMIEISLEAYSRPLLPLLSALKSYLNISNNLKSLSITTHRRRSPRSFREAMYGEVSNPPLGEWSLNDLASANDLNADIEEEKQDLLIYCMEKKIALDGPRDYIPFVI</sequence>
<proteinExistence type="predicted"/>
<keyword evidence="2" id="KW-1185">Reference proteome</keyword>
<evidence type="ECO:0000313" key="1">
    <source>
        <dbReference type="EMBL" id="CAH7670223.1"/>
    </source>
</evidence>
<name>A0AAV0APT7_PHAPC</name>
<comment type="caution">
    <text evidence="1">The sequence shown here is derived from an EMBL/GenBank/DDBJ whole genome shotgun (WGS) entry which is preliminary data.</text>
</comment>